<keyword evidence="6" id="KW-0964">Secreted</keyword>
<evidence type="ECO:0000256" key="18">
    <source>
        <dbReference type="ARBA" id="ARBA00023157"/>
    </source>
</evidence>
<keyword evidence="9" id="KW-0399">Innate immunity</keyword>
<dbReference type="PROSITE" id="PS50068">
    <property type="entry name" value="LDLRA_2"/>
    <property type="match status" value="1"/>
</dbReference>
<evidence type="ECO:0000256" key="7">
    <source>
        <dbReference type="ARBA" id="ARBA00022536"/>
    </source>
</evidence>
<comment type="function">
    <text evidence="23">Component of the membrane attack complex (MAC), a multiprotein complex activated by the complement cascade, which inserts into a target cell membrane and forms a pore, leading to target cell membrane rupture and cell lysis. The MAC is initiated by proteolytic cleavage of C5 into complement C5b in response to the classical, alternative, lectin and GZMK complement pathways. The complement pathways consist in a cascade of proteins that leads to phagocytosis and breakdown of pathogens and signaling that strengthens the adaptive immune system. C8B, together with C8A and C8G, inserts into the target membrane, but does not form pores by itself. During MAC assembly, associates with C5b, C6 and C7 to form the C5b8 intermediate complex that inserts into the target membrane and traverses the bilayer increasing membrane rigidity.</text>
</comment>
<evidence type="ECO:0000256" key="4">
    <source>
        <dbReference type="ARBA" id="ARBA00013949"/>
    </source>
</evidence>
<comment type="caution">
    <text evidence="25">Lacks conserved residue(s) required for the propagation of feature annotation.</text>
</comment>
<dbReference type="InterPro" id="IPR023415">
    <property type="entry name" value="LDLR_class-A_CS"/>
</dbReference>
<dbReference type="SUPFAM" id="SSF82895">
    <property type="entry name" value="TSP-1 type 1 repeat"/>
    <property type="match status" value="2"/>
</dbReference>
<dbReference type="PROSITE" id="PS00279">
    <property type="entry name" value="MACPF_1"/>
    <property type="match status" value="1"/>
</dbReference>
<feature type="signal peptide" evidence="26">
    <location>
        <begin position="1"/>
        <end position="18"/>
    </location>
</feature>
<dbReference type="GO" id="GO:0006958">
    <property type="term" value="P:complement activation, classical pathway"/>
    <property type="evidence" value="ECO:0007669"/>
    <property type="project" value="UniProtKB-KW"/>
</dbReference>
<evidence type="ECO:0000256" key="15">
    <source>
        <dbReference type="ARBA" id="ARBA00022875"/>
    </source>
</evidence>
<dbReference type="GO" id="GO:0044218">
    <property type="term" value="C:other organism cell membrane"/>
    <property type="evidence" value="ECO:0007669"/>
    <property type="project" value="UniProtKB-KW"/>
</dbReference>
<organism evidence="28 29">
    <name type="scientific">Pelobates cultripes</name>
    <name type="common">Western spadefoot toad</name>
    <dbReference type="NCBI Taxonomy" id="61616"/>
    <lineage>
        <taxon>Eukaryota</taxon>
        <taxon>Metazoa</taxon>
        <taxon>Chordata</taxon>
        <taxon>Craniata</taxon>
        <taxon>Vertebrata</taxon>
        <taxon>Euteleostomi</taxon>
        <taxon>Amphibia</taxon>
        <taxon>Batrachia</taxon>
        <taxon>Anura</taxon>
        <taxon>Pelobatoidea</taxon>
        <taxon>Pelobatidae</taxon>
        <taxon>Pelobates</taxon>
    </lineage>
</organism>
<dbReference type="GO" id="GO:0005579">
    <property type="term" value="C:membrane attack complex"/>
    <property type="evidence" value="ECO:0007669"/>
    <property type="project" value="UniProtKB-KW"/>
</dbReference>
<dbReference type="InterPro" id="IPR020864">
    <property type="entry name" value="MACPF"/>
</dbReference>
<dbReference type="PROSITE" id="PS01209">
    <property type="entry name" value="LDLRA_1"/>
    <property type="match status" value="1"/>
</dbReference>
<evidence type="ECO:0000256" key="1">
    <source>
        <dbReference type="ARBA" id="ARBA00004276"/>
    </source>
</evidence>
<protein>
    <recommendedName>
        <fullName evidence="4">Complement component C8 beta chain</fullName>
    </recommendedName>
    <alternativeName>
        <fullName evidence="22">Complement component 8 subunit beta</fullName>
    </alternativeName>
</protein>
<keyword evidence="13" id="KW-0204">Cytolysis</keyword>
<dbReference type="Pfam" id="PF21195">
    <property type="entry name" value="EGF_C8A_B_C6"/>
    <property type="match status" value="1"/>
</dbReference>
<keyword evidence="17" id="KW-0472">Membrane</keyword>
<dbReference type="SMART" id="SM00209">
    <property type="entry name" value="TSP1"/>
    <property type="match status" value="2"/>
</dbReference>
<evidence type="ECO:0000256" key="24">
    <source>
        <dbReference type="ARBA" id="ARBA00093472"/>
    </source>
</evidence>
<comment type="similarity">
    <text evidence="3">Belongs to the complement C6/C7/C8/C9 family.</text>
</comment>
<keyword evidence="7" id="KW-0245">EGF-like domain</keyword>
<keyword evidence="8" id="KW-1052">Target cell membrane</keyword>
<keyword evidence="29" id="KW-1185">Reference proteome</keyword>
<dbReference type="Gene3D" id="2.10.25.10">
    <property type="entry name" value="Laminin"/>
    <property type="match status" value="1"/>
</dbReference>
<evidence type="ECO:0000256" key="10">
    <source>
        <dbReference type="ARBA" id="ARBA00022692"/>
    </source>
</evidence>
<keyword evidence="12" id="KW-0677">Repeat</keyword>
<dbReference type="InterPro" id="IPR036055">
    <property type="entry name" value="LDL_receptor-like_sf"/>
</dbReference>
<dbReference type="Gene3D" id="2.20.100.10">
    <property type="entry name" value="Thrombospondin type-1 (TSP1) repeat"/>
    <property type="match status" value="2"/>
</dbReference>
<gene>
    <name evidence="28" type="ORF">PECUL_23A002026</name>
</gene>
<evidence type="ECO:0000256" key="20">
    <source>
        <dbReference type="ARBA" id="ARBA00023180"/>
    </source>
</evidence>
<comment type="subcellular location">
    <subcellularLocation>
        <location evidence="2">Secreted</location>
    </subcellularLocation>
    <subcellularLocation>
        <location evidence="1">Target cell membrane</location>
        <topology evidence="1">Multi-pass membrane protein</topology>
    </subcellularLocation>
</comment>
<dbReference type="InterPro" id="IPR002172">
    <property type="entry name" value="LDrepeatLR_classA_rpt"/>
</dbReference>
<evidence type="ECO:0000256" key="16">
    <source>
        <dbReference type="ARBA" id="ARBA00023058"/>
    </source>
</evidence>
<feature type="domain" description="MACPF" evidence="27">
    <location>
        <begin position="138"/>
        <end position="484"/>
    </location>
</feature>
<evidence type="ECO:0000256" key="3">
    <source>
        <dbReference type="ARBA" id="ARBA00009214"/>
    </source>
</evidence>
<reference evidence="28" key="1">
    <citation type="submission" date="2022-03" db="EMBL/GenBank/DDBJ databases">
        <authorList>
            <person name="Alioto T."/>
            <person name="Alioto T."/>
            <person name="Gomez Garrido J."/>
        </authorList>
    </citation>
    <scope>NUCLEOTIDE SEQUENCE</scope>
</reference>
<dbReference type="PROSITE" id="PS51412">
    <property type="entry name" value="MACPF_2"/>
    <property type="match status" value="1"/>
</dbReference>
<dbReference type="GO" id="GO:0031640">
    <property type="term" value="P:killing of cells of another organism"/>
    <property type="evidence" value="ECO:0007669"/>
    <property type="project" value="UniProtKB-KW"/>
</dbReference>
<dbReference type="PRINTS" id="PR00764">
    <property type="entry name" value="COMPLEMENTC9"/>
</dbReference>
<evidence type="ECO:0000256" key="22">
    <source>
        <dbReference type="ARBA" id="ARBA00031383"/>
    </source>
</evidence>
<feature type="chain" id="PRO_5042075918" description="Complement component C8 beta chain" evidence="26">
    <location>
        <begin position="19"/>
        <end position="570"/>
    </location>
</feature>
<dbReference type="Gene3D" id="4.10.400.10">
    <property type="entry name" value="Low-density Lipoprotein Receptor"/>
    <property type="match status" value="1"/>
</dbReference>
<evidence type="ECO:0000259" key="27">
    <source>
        <dbReference type="PROSITE" id="PS51412"/>
    </source>
</evidence>
<dbReference type="InterPro" id="IPR001862">
    <property type="entry name" value="MAC_perforin"/>
</dbReference>
<evidence type="ECO:0000313" key="28">
    <source>
        <dbReference type="EMBL" id="CAH2311143.1"/>
    </source>
</evidence>
<proteinExistence type="inferred from homology"/>
<keyword evidence="5" id="KW-1134">Transmembrane beta strand</keyword>
<keyword evidence="21" id="KW-1053">Target membrane</keyword>
<dbReference type="InterPro" id="IPR036383">
    <property type="entry name" value="TSP1_rpt_sf"/>
</dbReference>
<dbReference type="SMART" id="SM00457">
    <property type="entry name" value="MACPF"/>
    <property type="match status" value="1"/>
</dbReference>
<evidence type="ECO:0000256" key="25">
    <source>
        <dbReference type="PROSITE-ProRule" id="PRU00124"/>
    </source>
</evidence>
<keyword evidence="16" id="KW-0473">Membrane attack complex</keyword>
<evidence type="ECO:0000256" key="17">
    <source>
        <dbReference type="ARBA" id="ARBA00023136"/>
    </source>
</evidence>
<dbReference type="Proteomes" id="UP001295444">
    <property type="component" value="Chromosome 08"/>
</dbReference>
<evidence type="ECO:0000313" key="29">
    <source>
        <dbReference type="Proteomes" id="UP001295444"/>
    </source>
</evidence>
<evidence type="ECO:0000256" key="8">
    <source>
        <dbReference type="ARBA" id="ARBA00022537"/>
    </source>
</evidence>
<evidence type="ECO:0000256" key="13">
    <source>
        <dbReference type="ARBA" id="ARBA00022852"/>
    </source>
</evidence>
<dbReference type="CDD" id="cd00112">
    <property type="entry name" value="LDLa"/>
    <property type="match status" value="1"/>
</dbReference>
<evidence type="ECO:0000256" key="26">
    <source>
        <dbReference type="SAM" id="SignalP"/>
    </source>
</evidence>
<dbReference type="SMART" id="SM00192">
    <property type="entry name" value="LDLa"/>
    <property type="match status" value="1"/>
</dbReference>
<dbReference type="SUPFAM" id="SSF57424">
    <property type="entry name" value="LDL receptor-like module"/>
    <property type="match status" value="1"/>
</dbReference>
<evidence type="ECO:0000256" key="6">
    <source>
        <dbReference type="ARBA" id="ARBA00022525"/>
    </source>
</evidence>
<dbReference type="PANTHER" id="PTHR45742:SF5">
    <property type="entry name" value="COMPLEMENT COMPONENT C8 BETA CHAIN"/>
    <property type="match status" value="1"/>
</dbReference>
<evidence type="ECO:0000256" key="21">
    <source>
        <dbReference type="ARBA" id="ARBA00023298"/>
    </source>
</evidence>
<comment type="subunit">
    <text evidence="24">Heterotrimer of 3 chains: alpha (C8A), beta (C8B) and gamma (C8G); the alpha and gamma chains are disulfide bonded. Component of the membrane attack complex (MAC), composed of complement C5b, C6, C7, C8A, C8B, C8G and multiple copies of the pore-forming subunit C9.</text>
</comment>
<dbReference type="EMBL" id="OW240919">
    <property type="protein sequence ID" value="CAH2311143.1"/>
    <property type="molecule type" value="Genomic_DNA"/>
</dbReference>
<dbReference type="InterPro" id="IPR048831">
    <property type="entry name" value="C8A_B_C6_EGF-like"/>
</dbReference>
<name>A0AAD1WH85_PELCU</name>
<evidence type="ECO:0000256" key="11">
    <source>
        <dbReference type="ARBA" id="ARBA00022729"/>
    </source>
</evidence>
<keyword evidence="18 25" id="KW-1015">Disulfide bond</keyword>
<keyword evidence="20" id="KW-0325">Glycoprotein</keyword>
<dbReference type="AlphaFoldDB" id="A0AAD1WH85"/>
<dbReference type="GO" id="GO:0005576">
    <property type="term" value="C:extracellular region"/>
    <property type="evidence" value="ECO:0007669"/>
    <property type="project" value="UniProtKB-SubCell"/>
</dbReference>
<evidence type="ECO:0000256" key="12">
    <source>
        <dbReference type="ARBA" id="ARBA00022737"/>
    </source>
</evidence>
<keyword evidence="10" id="KW-0812">Transmembrane</keyword>
<dbReference type="GO" id="GO:0006957">
    <property type="term" value="P:complement activation, alternative pathway"/>
    <property type="evidence" value="ECO:0007669"/>
    <property type="project" value="UniProtKB-KW"/>
</dbReference>
<dbReference type="Pfam" id="PF01823">
    <property type="entry name" value="MACPF"/>
    <property type="match status" value="1"/>
</dbReference>
<keyword evidence="19" id="KW-0179">Complement alternate pathway</keyword>
<evidence type="ECO:0000256" key="23">
    <source>
        <dbReference type="ARBA" id="ARBA00093292"/>
    </source>
</evidence>
<keyword evidence="11 26" id="KW-0732">Signal</keyword>
<evidence type="ECO:0000256" key="5">
    <source>
        <dbReference type="ARBA" id="ARBA00022452"/>
    </source>
</evidence>
<dbReference type="Pfam" id="PF00057">
    <property type="entry name" value="Ldl_recept_a"/>
    <property type="match status" value="1"/>
</dbReference>
<dbReference type="InterPro" id="IPR000884">
    <property type="entry name" value="TSP1_rpt"/>
</dbReference>
<evidence type="ECO:0000256" key="14">
    <source>
        <dbReference type="ARBA" id="ARBA00022859"/>
    </source>
</evidence>
<sequence length="570" mass="64814">MFLIHAVLLFLSLDFSRGEEYLKTTKWEKSRKARSVQEPPQPIDCELSSWSGWSGCDPCEKKRYRYAQLVRPSQFNGEPCGTIDKEEESCSTNSPCRNTKRCEGFQCVESGKCIVRRLLCNGDDDCGDRSDEKNCKTVRNPCTDDMEQYWAIENLASGINLFTNNHEGLVLDHRYFAGGCSPHYILDTRFRKPYNVENYIPQTKGEYEFKLSEYESYSNFERDFFSAHAHQSSFKFGLIIPAVIEIGFSYSDMNFKKTVQRIKKYSHTSSTFIHAKSTLEVAKYKLRSRNFMLHSEFFQRVKQLPIEYVYGEYRELFRDYGTHFITEATLGGTYEYTLILKTDTIKNEGYSLNDVQSCLQAGFTLGGNIKGIWVSVSMSASACNSLLKEIGDNYSTHKMVEDFVALVRGGSSEHITTLAHKSLPNPDLMQEWGDAVYYNPEIINTKVSPLYELVTVADFAGAINLRENMKRALEEFQLETSTCRCVPCQNNGILNFKESRCECICPSGFQGTACEITKRQVSAVDGNWGCWSSWTPCKSREKTRQRVCNNPSPQNGGQQCNGASADAINC</sequence>
<dbReference type="PANTHER" id="PTHR45742">
    <property type="entry name" value="COMPLEMENT COMPONENT C6"/>
    <property type="match status" value="1"/>
</dbReference>
<dbReference type="PROSITE" id="PS50092">
    <property type="entry name" value="TSP1"/>
    <property type="match status" value="2"/>
</dbReference>
<dbReference type="InterPro" id="IPR020863">
    <property type="entry name" value="MACPF_CS"/>
</dbReference>
<feature type="disulfide bond" evidence="25">
    <location>
        <begin position="120"/>
        <end position="135"/>
    </location>
</feature>
<dbReference type="SUPFAM" id="SSF57196">
    <property type="entry name" value="EGF/Laminin"/>
    <property type="match status" value="1"/>
</dbReference>
<accession>A0AAD1WH85</accession>
<keyword evidence="15" id="KW-0180">Complement pathway</keyword>
<evidence type="ECO:0000256" key="19">
    <source>
        <dbReference type="ARBA" id="ARBA00023162"/>
    </source>
</evidence>
<evidence type="ECO:0000256" key="9">
    <source>
        <dbReference type="ARBA" id="ARBA00022588"/>
    </source>
</evidence>
<keyword evidence="14" id="KW-0391">Immunity</keyword>
<evidence type="ECO:0000256" key="2">
    <source>
        <dbReference type="ARBA" id="ARBA00004613"/>
    </source>
</evidence>